<feature type="coiled-coil region" evidence="1">
    <location>
        <begin position="40"/>
        <end position="67"/>
    </location>
</feature>
<reference evidence="2" key="1">
    <citation type="submission" date="2020-10" db="EMBL/GenBank/DDBJ databases">
        <title>Ca. Dormibacterota MAGs.</title>
        <authorList>
            <person name="Montgomery K."/>
        </authorList>
    </citation>
    <scope>NUCLEOTIDE SEQUENCE [LARGE SCALE GENOMIC DNA]</scope>
    <source>
        <strain evidence="2">SC8812_S17_10</strain>
    </source>
</reference>
<comment type="caution">
    <text evidence="2">The sequence shown here is derived from an EMBL/GenBank/DDBJ whole genome shotgun (WGS) entry which is preliminary data.</text>
</comment>
<gene>
    <name evidence="2" type="ORF">JF922_10175</name>
</gene>
<dbReference type="EMBL" id="JAEKNR010000108">
    <property type="protein sequence ID" value="MBJ7598436.1"/>
    <property type="molecule type" value="Genomic_DNA"/>
</dbReference>
<evidence type="ECO:0000256" key="1">
    <source>
        <dbReference type="SAM" id="Coils"/>
    </source>
</evidence>
<evidence type="ECO:0000313" key="2">
    <source>
        <dbReference type="EMBL" id="MBJ7598436.1"/>
    </source>
</evidence>
<dbReference type="Proteomes" id="UP000612893">
    <property type="component" value="Unassembled WGS sequence"/>
</dbReference>
<name>A0A934JYX1_9BACT</name>
<keyword evidence="3" id="KW-1185">Reference proteome</keyword>
<sequence>MPPLPESAADNDGEHMDRYHVVSGGYLRWLVCDRERDDQVVAVERSYELAQDRANELNEEARGAAERA</sequence>
<protein>
    <submittedName>
        <fullName evidence="2">Uncharacterized protein</fullName>
    </submittedName>
</protein>
<keyword evidence="1" id="KW-0175">Coiled coil</keyword>
<organism evidence="2 3">
    <name type="scientific">Candidatus Nephthysia bennettiae</name>
    <dbReference type="NCBI Taxonomy" id="3127016"/>
    <lineage>
        <taxon>Bacteria</taxon>
        <taxon>Bacillati</taxon>
        <taxon>Candidatus Dormiibacterota</taxon>
        <taxon>Candidatus Dormibacteria</taxon>
        <taxon>Candidatus Dormibacterales</taxon>
        <taxon>Candidatus Dormibacteraceae</taxon>
        <taxon>Candidatus Nephthysia</taxon>
    </lineage>
</organism>
<proteinExistence type="predicted"/>
<evidence type="ECO:0000313" key="3">
    <source>
        <dbReference type="Proteomes" id="UP000612893"/>
    </source>
</evidence>
<accession>A0A934JYX1</accession>
<dbReference type="AlphaFoldDB" id="A0A934JYX1"/>